<protein>
    <recommendedName>
        <fullName evidence="4">protein-serine/threonine phosphatase</fullName>
        <ecNumber evidence="4">3.1.3.16</ecNumber>
    </recommendedName>
</protein>
<feature type="compositionally biased region" description="Low complexity" evidence="12">
    <location>
        <begin position="12"/>
        <end position="26"/>
    </location>
</feature>
<keyword evidence="8" id="KW-0904">Protein phosphatase</keyword>
<dbReference type="Gene3D" id="3.60.40.10">
    <property type="entry name" value="PPM-type phosphatase domain"/>
    <property type="match status" value="1"/>
</dbReference>
<evidence type="ECO:0000313" key="15">
    <source>
        <dbReference type="RefSeq" id="XP_004492843.1"/>
    </source>
</evidence>
<dbReference type="KEGG" id="cam:101510446"/>
<keyword evidence="6" id="KW-0378">Hydrolase</keyword>
<accession>A0A1S2XQB5</accession>
<evidence type="ECO:0000256" key="1">
    <source>
        <dbReference type="ARBA" id="ARBA00001936"/>
    </source>
</evidence>
<gene>
    <name evidence="15" type="primary">LOC101510446</name>
</gene>
<keyword evidence="5" id="KW-0479">Metal-binding</keyword>
<dbReference type="RefSeq" id="XP_004492843.1">
    <property type="nucleotide sequence ID" value="XM_004492786.3"/>
</dbReference>
<feature type="compositionally biased region" description="Basic residues" evidence="12">
    <location>
        <begin position="27"/>
        <end position="40"/>
    </location>
</feature>
<dbReference type="eggNOG" id="KOG0698">
    <property type="taxonomic scope" value="Eukaryota"/>
</dbReference>
<keyword evidence="9" id="KW-0464">Manganese</keyword>
<evidence type="ECO:0000256" key="7">
    <source>
        <dbReference type="ARBA" id="ARBA00022842"/>
    </source>
</evidence>
<dbReference type="PaxDb" id="3827-XP_004492843.1"/>
<evidence type="ECO:0000256" key="11">
    <source>
        <dbReference type="ARBA" id="ARBA00048336"/>
    </source>
</evidence>
<dbReference type="GeneID" id="101510446"/>
<dbReference type="InterPro" id="IPR001932">
    <property type="entry name" value="PPM-type_phosphatase-like_dom"/>
</dbReference>
<dbReference type="AlphaFoldDB" id="A0A1S2XQB5"/>
<dbReference type="InterPro" id="IPR015655">
    <property type="entry name" value="PP2C"/>
</dbReference>
<comment type="cofactor">
    <cofactor evidence="2">
        <name>Mg(2+)</name>
        <dbReference type="ChEBI" id="CHEBI:18420"/>
    </cofactor>
</comment>
<evidence type="ECO:0000256" key="9">
    <source>
        <dbReference type="ARBA" id="ARBA00023211"/>
    </source>
</evidence>
<feature type="domain" description="PPM-type phosphatase" evidence="13">
    <location>
        <begin position="70"/>
        <end position="389"/>
    </location>
</feature>
<dbReference type="OrthoDB" id="10264738at2759"/>
<evidence type="ECO:0000256" key="12">
    <source>
        <dbReference type="SAM" id="MobiDB-lite"/>
    </source>
</evidence>
<comment type="catalytic activity">
    <reaction evidence="10">
        <text>O-phospho-L-seryl-[protein] + H2O = L-seryl-[protein] + phosphate</text>
        <dbReference type="Rhea" id="RHEA:20629"/>
        <dbReference type="Rhea" id="RHEA-COMP:9863"/>
        <dbReference type="Rhea" id="RHEA-COMP:11604"/>
        <dbReference type="ChEBI" id="CHEBI:15377"/>
        <dbReference type="ChEBI" id="CHEBI:29999"/>
        <dbReference type="ChEBI" id="CHEBI:43474"/>
        <dbReference type="ChEBI" id="CHEBI:83421"/>
        <dbReference type="EC" id="3.1.3.16"/>
    </reaction>
</comment>
<dbReference type="PROSITE" id="PS51746">
    <property type="entry name" value="PPM_2"/>
    <property type="match status" value="1"/>
</dbReference>
<evidence type="ECO:0000256" key="2">
    <source>
        <dbReference type="ARBA" id="ARBA00001946"/>
    </source>
</evidence>
<dbReference type="GO" id="GO:0004722">
    <property type="term" value="F:protein serine/threonine phosphatase activity"/>
    <property type="evidence" value="ECO:0007669"/>
    <property type="project" value="UniProtKB-EC"/>
</dbReference>
<dbReference type="FunFam" id="3.60.40.10:FF:000024">
    <property type="entry name" value="probable protein phosphatase 2C 33"/>
    <property type="match status" value="1"/>
</dbReference>
<evidence type="ECO:0000256" key="6">
    <source>
        <dbReference type="ARBA" id="ARBA00022801"/>
    </source>
</evidence>
<evidence type="ECO:0000256" key="3">
    <source>
        <dbReference type="ARBA" id="ARBA00006702"/>
    </source>
</evidence>
<comment type="similarity">
    <text evidence="3">Belongs to the PP2C family.</text>
</comment>
<dbReference type="EC" id="3.1.3.16" evidence="4"/>
<dbReference type="InterPro" id="IPR036457">
    <property type="entry name" value="PPM-type-like_dom_sf"/>
</dbReference>
<name>A0A1S2XQB5_CICAR</name>
<proteinExistence type="inferred from homology"/>
<keyword evidence="7" id="KW-0460">Magnesium</keyword>
<feature type="region of interest" description="Disordered" evidence="12">
    <location>
        <begin position="1"/>
        <end position="40"/>
    </location>
</feature>
<reference evidence="14" key="1">
    <citation type="journal article" date="2013" name="Nat. Biotechnol.">
        <title>Draft genome sequence of chickpea (Cicer arietinum) provides a resource for trait improvement.</title>
        <authorList>
            <person name="Varshney R.K."/>
            <person name="Song C."/>
            <person name="Saxena R.K."/>
            <person name="Azam S."/>
            <person name="Yu S."/>
            <person name="Sharpe A.G."/>
            <person name="Cannon S."/>
            <person name="Baek J."/>
            <person name="Rosen B.D."/>
            <person name="Tar'an B."/>
            <person name="Millan T."/>
            <person name="Zhang X."/>
            <person name="Ramsay L.D."/>
            <person name="Iwata A."/>
            <person name="Wang Y."/>
            <person name="Nelson W."/>
            <person name="Farmer A.D."/>
            <person name="Gaur P.M."/>
            <person name="Soderlund C."/>
            <person name="Penmetsa R.V."/>
            <person name="Xu C."/>
            <person name="Bharti A.K."/>
            <person name="He W."/>
            <person name="Winter P."/>
            <person name="Zhao S."/>
            <person name="Hane J.K."/>
            <person name="Carrasquilla-Garcia N."/>
            <person name="Condie J.A."/>
            <person name="Upadhyaya H.D."/>
            <person name="Luo M.C."/>
            <person name="Thudi M."/>
            <person name="Gowda C.L."/>
            <person name="Singh N.P."/>
            <person name="Lichtenzveig J."/>
            <person name="Gali K.K."/>
            <person name="Rubio J."/>
            <person name="Nadarajan N."/>
            <person name="Dolezel J."/>
            <person name="Bansal K.C."/>
            <person name="Xu X."/>
            <person name="Edwards D."/>
            <person name="Zhang G."/>
            <person name="Kahl G."/>
            <person name="Gil J."/>
            <person name="Singh K.B."/>
            <person name="Datta S.K."/>
            <person name="Jackson S.A."/>
            <person name="Wang J."/>
            <person name="Cook D.R."/>
        </authorList>
    </citation>
    <scope>NUCLEOTIDE SEQUENCE [LARGE SCALE GENOMIC DNA]</scope>
    <source>
        <strain evidence="14">cv. CDC Frontier</strain>
    </source>
</reference>
<keyword evidence="14" id="KW-1185">Reference proteome</keyword>
<dbReference type="Proteomes" id="UP000087171">
    <property type="component" value="Chromosome Ca3"/>
</dbReference>
<reference evidence="15" key="2">
    <citation type="submission" date="2025-08" db="UniProtKB">
        <authorList>
            <consortium name="RefSeq"/>
        </authorList>
    </citation>
    <scope>IDENTIFICATION</scope>
    <source>
        <tissue evidence="15">Etiolated seedlings</tissue>
    </source>
</reference>
<comment type="cofactor">
    <cofactor evidence="1">
        <name>Mn(2+)</name>
        <dbReference type="ChEBI" id="CHEBI:29035"/>
    </cofactor>
</comment>
<dbReference type="STRING" id="3827.A0A1S2XQB5"/>
<evidence type="ECO:0000256" key="10">
    <source>
        <dbReference type="ARBA" id="ARBA00047761"/>
    </source>
</evidence>
<evidence type="ECO:0000256" key="8">
    <source>
        <dbReference type="ARBA" id="ARBA00022912"/>
    </source>
</evidence>
<dbReference type="SUPFAM" id="SSF81606">
    <property type="entry name" value="PP2C-like"/>
    <property type="match status" value="1"/>
</dbReference>
<comment type="catalytic activity">
    <reaction evidence="11">
        <text>O-phospho-L-threonyl-[protein] + H2O = L-threonyl-[protein] + phosphate</text>
        <dbReference type="Rhea" id="RHEA:47004"/>
        <dbReference type="Rhea" id="RHEA-COMP:11060"/>
        <dbReference type="Rhea" id="RHEA-COMP:11605"/>
        <dbReference type="ChEBI" id="CHEBI:15377"/>
        <dbReference type="ChEBI" id="CHEBI:30013"/>
        <dbReference type="ChEBI" id="CHEBI:43474"/>
        <dbReference type="ChEBI" id="CHEBI:61977"/>
        <dbReference type="EC" id="3.1.3.16"/>
    </reaction>
</comment>
<evidence type="ECO:0000313" key="14">
    <source>
        <dbReference type="Proteomes" id="UP000087171"/>
    </source>
</evidence>
<organism evidence="14 15">
    <name type="scientific">Cicer arietinum</name>
    <name type="common">Chickpea</name>
    <name type="synonym">Garbanzo</name>
    <dbReference type="NCBI Taxonomy" id="3827"/>
    <lineage>
        <taxon>Eukaryota</taxon>
        <taxon>Viridiplantae</taxon>
        <taxon>Streptophyta</taxon>
        <taxon>Embryophyta</taxon>
        <taxon>Tracheophyta</taxon>
        <taxon>Spermatophyta</taxon>
        <taxon>Magnoliopsida</taxon>
        <taxon>eudicotyledons</taxon>
        <taxon>Gunneridae</taxon>
        <taxon>Pentapetalae</taxon>
        <taxon>rosids</taxon>
        <taxon>fabids</taxon>
        <taxon>Fabales</taxon>
        <taxon>Fabaceae</taxon>
        <taxon>Papilionoideae</taxon>
        <taxon>50 kb inversion clade</taxon>
        <taxon>NPAAA clade</taxon>
        <taxon>Hologalegina</taxon>
        <taxon>IRL clade</taxon>
        <taxon>Cicereae</taxon>
        <taxon>Cicer</taxon>
    </lineage>
</organism>
<sequence length="506" mass="55918">MGSCFSAESRSPHPTSPSSSSSSSFLRKSKKNSNNKKRIGSSRASSFEYWRNEPLHRIPDRIFLNGSSQFASLFTQQGKKGTNQDAMVVWENFCSREDTIFCGVFDGHGPYGHMVAKKVRDSLPLKLNAHWELNVSGEEVLKEISINTAGSMNSEDTAFISADEESRVSFDAEETEKLPEIFQTLKESFLKAFKVMDRDLKTHQTIDCFCSGTTAVTLIKQGRDLVIGNVGDSRAVLGTRDKDNSLVAVQLTVDLKPNLPAEAERIRKCKGRVFSLQDEPEVARVWLPNNDSPGLAMARAFGDFCLKDFGLISVPEVSYRRLTGKDEFIVLATDGIWDVLSNKEVVDIISAAPRRATAARSLVESAVRAWRYKYPTSKVDDCAVICLFLDSNSQKISTASHSNKSKEHPPPSSGIQVSSNGDNDEGDSGPNALERSGTCREGNDNTHEEDNNDNEEEFKGEEEIDADLAKEWSALEGVSRVNTLLNLPRFVPDKEDKAAAAKKKTK</sequence>
<dbReference type="Pfam" id="PF00481">
    <property type="entry name" value="PP2C"/>
    <property type="match status" value="1"/>
</dbReference>
<dbReference type="CDD" id="cd00143">
    <property type="entry name" value="PP2Cc"/>
    <property type="match status" value="1"/>
</dbReference>
<feature type="compositionally biased region" description="Acidic residues" evidence="12">
    <location>
        <begin position="450"/>
        <end position="462"/>
    </location>
</feature>
<evidence type="ECO:0000259" key="13">
    <source>
        <dbReference type="PROSITE" id="PS51746"/>
    </source>
</evidence>
<feature type="region of interest" description="Disordered" evidence="12">
    <location>
        <begin position="398"/>
        <end position="462"/>
    </location>
</feature>
<evidence type="ECO:0000256" key="4">
    <source>
        <dbReference type="ARBA" id="ARBA00013081"/>
    </source>
</evidence>
<dbReference type="PANTHER" id="PTHR47992">
    <property type="entry name" value="PROTEIN PHOSPHATASE"/>
    <property type="match status" value="1"/>
</dbReference>
<dbReference type="SMART" id="SM00332">
    <property type="entry name" value="PP2Cc"/>
    <property type="match status" value="1"/>
</dbReference>
<evidence type="ECO:0000256" key="5">
    <source>
        <dbReference type="ARBA" id="ARBA00022723"/>
    </source>
</evidence>
<feature type="compositionally biased region" description="Basic and acidic residues" evidence="12">
    <location>
        <begin position="437"/>
        <end position="449"/>
    </location>
</feature>
<dbReference type="GO" id="GO:0046872">
    <property type="term" value="F:metal ion binding"/>
    <property type="evidence" value="ECO:0007669"/>
    <property type="project" value="UniProtKB-KW"/>
</dbReference>